<keyword evidence="2" id="KW-0808">Transferase</keyword>
<dbReference type="Gene3D" id="3.30.420.40">
    <property type="match status" value="2"/>
</dbReference>
<organism evidence="2 3">
    <name type="scientific">Mucilaginibacter gossypiicola</name>
    <dbReference type="NCBI Taxonomy" id="551995"/>
    <lineage>
        <taxon>Bacteria</taxon>
        <taxon>Pseudomonadati</taxon>
        <taxon>Bacteroidota</taxon>
        <taxon>Sphingobacteriia</taxon>
        <taxon>Sphingobacteriales</taxon>
        <taxon>Sphingobacteriaceae</taxon>
        <taxon>Mucilaginibacter</taxon>
    </lineage>
</organism>
<reference evidence="3" key="1">
    <citation type="submission" date="2016-10" db="EMBL/GenBank/DDBJ databases">
        <authorList>
            <person name="Varghese N."/>
            <person name="Submissions S."/>
        </authorList>
    </citation>
    <scope>NUCLEOTIDE SEQUENCE [LARGE SCALE GENOMIC DNA]</scope>
    <source>
        <strain evidence="3">Gh-48</strain>
    </source>
</reference>
<dbReference type="PANTHER" id="PTHR18964">
    <property type="entry name" value="ROK (REPRESSOR, ORF, KINASE) FAMILY"/>
    <property type="match status" value="1"/>
</dbReference>
<dbReference type="STRING" id="551995.SAMN05192574_103587"/>
<dbReference type="InterPro" id="IPR000600">
    <property type="entry name" value="ROK"/>
</dbReference>
<dbReference type="Proteomes" id="UP000198942">
    <property type="component" value="Unassembled WGS sequence"/>
</dbReference>
<proteinExistence type="inferred from homology"/>
<dbReference type="GO" id="GO:0016301">
    <property type="term" value="F:kinase activity"/>
    <property type="evidence" value="ECO:0007669"/>
    <property type="project" value="UniProtKB-KW"/>
</dbReference>
<name>A0A1H8HQ16_9SPHI</name>
<evidence type="ECO:0000313" key="2">
    <source>
        <dbReference type="EMBL" id="SEN58095.1"/>
    </source>
</evidence>
<dbReference type="CDD" id="cd23763">
    <property type="entry name" value="ASKHA_ATPase_ROK"/>
    <property type="match status" value="1"/>
</dbReference>
<evidence type="ECO:0000256" key="1">
    <source>
        <dbReference type="ARBA" id="ARBA00006479"/>
    </source>
</evidence>
<gene>
    <name evidence="2" type="ORF">SAMN05192574_103587</name>
</gene>
<dbReference type="Pfam" id="PF00480">
    <property type="entry name" value="ROK"/>
    <property type="match status" value="1"/>
</dbReference>
<dbReference type="PANTHER" id="PTHR18964:SF149">
    <property type="entry name" value="BIFUNCTIONAL UDP-N-ACETYLGLUCOSAMINE 2-EPIMERASE_N-ACETYLMANNOSAMINE KINASE"/>
    <property type="match status" value="1"/>
</dbReference>
<protein>
    <submittedName>
        <fullName evidence="2">Glucokinase</fullName>
    </submittedName>
</protein>
<sequence>MSLQHKNNYVISADIGGTHITAAVIDLEKKMIIEGTRTRVNVDSQGTATEILESWSAALIQAYEKSGSPVQRVGLAMPGPFDYQNGISLIKDLHKYEAIYGLNIKLYLSEVLGIEAADILFRNDAEAFLQGEVVAGAGTGFRKVIGITLGTGFGSALSVDGIVTDLSLGSRPHQDSIADDYFSTRWFLRRYHEITGLSATGVSGLILTSKHSAVVRSIFDEFTVNLSLFLKDIFLNEKPDTLVIGGNIAKASGMFLDELGNRLTSHFKGLKIKLAVLGEDAALMGAAASFDNGLRLDILPSADDILRRDLFIRY</sequence>
<evidence type="ECO:0000313" key="3">
    <source>
        <dbReference type="Proteomes" id="UP000198942"/>
    </source>
</evidence>
<comment type="similarity">
    <text evidence="1">Belongs to the ROK (NagC/XylR) family.</text>
</comment>
<dbReference type="RefSeq" id="WP_091210899.1">
    <property type="nucleotide sequence ID" value="NZ_FOCL01000003.1"/>
</dbReference>
<dbReference type="SUPFAM" id="SSF53067">
    <property type="entry name" value="Actin-like ATPase domain"/>
    <property type="match status" value="1"/>
</dbReference>
<dbReference type="OrthoDB" id="49666at2"/>
<dbReference type="AlphaFoldDB" id="A0A1H8HQ16"/>
<accession>A0A1H8HQ16</accession>
<keyword evidence="2" id="KW-0418">Kinase</keyword>
<dbReference type="EMBL" id="FOCL01000003">
    <property type="protein sequence ID" value="SEN58095.1"/>
    <property type="molecule type" value="Genomic_DNA"/>
</dbReference>
<keyword evidence="3" id="KW-1185">Reference proteome</keyword>
<dbReference type="InterPro" id="IPR043129">
    <property type="entry name" value="ATPase_NBD"/>
</dbReference>